<evidence type="ECO:0000313" key="1">
    <source>
        <dbReference type="EMBL" id="KAJ9071813.1"/>
    </source>
</evidence>
<dbReference type="Proteomes" id="UP001165960">
    <property type="component" value="Unassembled WGS sequence"/>
</dbReference>
<organism evidence="1 2">
    <name type="scientific">Entomophthora muscae</name>
    <dbReference type="NCBI Taxonomy" id="34485"/>
    <lineage>
        <taxon>Eukaryota</taxon>
        <taxon>Fungi</taxon>
        <taxon>Fungi incertae sedis</taxon>
        <taxon>Zoopagomycota</taxon>
        <taxon>Entomophthoromycotina</taxon>
        <taxon>Entomophthoromycetes</taxon>
        <taxon>Entomophthorales</taxon>
        <taxon>Entomophthoraceae</taxon>
        <taxon>Entomophthora</taxon>
    </lineage>
</organism>
<keyword evidence="2" id="KW-1185">Reference proteome</keyword>
<evidence type="ECO:0000313" key="2">
    <source>
        <dbReference type="Proteomes" id="UP001165960"/>
    </source>
</evidence>
<sequence length="308" mass="32380">MVRAQLVGCLMLCGSTYALPLANALQRRHDHEPMCGLDKDLSSYRVVDNVVGLFVILGFSFVGCGVAAAAGRMGVHGLLVDMGRHFGTGVIISTGFVHMLMAAIEHLTSPCAPEAIREYSAFGCVVAIGSGLLMHLIEQVGGCCEATGQKSHDLTTYLLEVGILSHSVLIGLSLGVASGKEFLVLLIAITFHQFFEGVALGVRIGELSGRFKPFMMVVTFSVVTPISILIGIGIRHLYSENTTTSSLTMGILDAISAGILIYTGLVVLVGRDLSAGSDSAACPPKTRSLHLTSLYLGVAAMAVIGIWA</sequence>
<proteinExistence type="predicted"/>
<accession>A0ACC2TAV9</accession>
<reference evidence="1" key="1">
    <citation type="submission" date="2022-04" db="EMBL/GenBank/DDBJ databases">
        <title>Genome of the entomopathogenic fungus Entomophthora muscae.</title>
        <authorList>
            <person name="Elya C."/>
            <person name="Lovett B.R."/>
            <person name="Lee E."/>
            <person name="Macias A.M."/>
            <person name="Hajek A.E."/>
            <person name="De Bivort B.L."/>
            <person name="Kasson M.T."/>
            <person name="De Fine Licht H.H."/>
            <person name="Stajich J.E."/>
        </authorList>
    </citation>
    <scope>NUCLEOTIDE SEQUENCE</scope>
    <source>
        <strain evidence="1">Berkeley</strain>
    </source>
</reference>
<name>A0ACC2TAV9_9FUNG</name>
<comment type="caution">
    <text evidence="1">The sequence shown here is derived from an EMBL/GenBank/DDBJ whole genome shotgun (WGS) entry which is preliminary data.</text>
</comment>
<gene>
    <name evidence="1" type="ORF">DSO57_1033379</name>
</gene>
<dbReference type="EMBL" id="QTSX02003102">
    <property type="protein sequence ID" value="KAJ9071813.1"/>
    <property type="molecule type" value="Genomic_DNA"/>
</dbReference>
<protein>
    <submittedName>
        <fullName evidence="1">Uncharacterized protein</fullName>
    </submittedName>
</protein>